<dbReference type="Proteomes" id="UP001597459">
    <property type="component" value="Unassembled WGS sequence"/>
</dbReference>
<dbReference type="EMBL" id="JBHULX010000003">
    <property type="protein sequence ID" value="MFD2590103.1"/>
    <property type="molecule type" value="Genomic_DNA"/>
</dbReference>
<dbReference type="PANTHER" id="PTHR30094:SF0">
    <property type="entry name" value="BIFUNCTIONAL GLUTATHIONYLSPERMIDINE SYNTHETASE_AMIDASE-RELATED"/>
    <property type="match status" value="1"/>
</dbReference>
<reference evidence="3" key="1">
    <citation type="journal article" date="2019" name="Int. J. Syst. Evol. Microbiol.">
        <title>The Global Catalogue of Microorganisms (GCM) 10K type strain sequencing project: providing services to taxonomists for standard genome sequencing and annotation.</title>
        <authorList>
            <consortium name="The Broad Institute Genomics Platform"/>
            <consortium name="The Broad Institute Genome Sequencing Center for Infectious Disease"/>
            <person name="Wu L."/>
            <person name="Ma J."/>
        </authorList>
    </citation>
    <scope>NUCLEOTIDE SEQUENCE [LARGE SCALE GENOMIC DNA]</scope>
    <source>
        <strain evidence="3">KCTC 42423</strain>
    </source>
</reference>
<proteinExistence type="predicted"/>
<dbReference type="Pfam" id="PF05257">
    <property type="entry name" value="CHAP"/>
    <property type="match status" value="1"/>
</dbReference>
<gene>
    <name evidence="2" type="ORF">ACFSTE_04625</name>
</gene>
<keyword evidence="3" id="KW-1185">Reference proteome</keyword>
<dbReference type="InterPro" id="IPR051705">
    <property type="entry name" value="Gsp_Synthetase/Amidase"/>
</dbReference>
<sequence>MKYKLLIVFGVLVLIFLGIKMIKKINVNTKYQVGQVIDSLHNVKVYYNGGVSHTDGRNLSPDGYNLGIKYQCVEFVKRYYYEHLDHKMPDTYGNAKDFFDEALENGTLNKQRNLWQYHNGAIIKPKANDIIVFSSSFWNPYGHVAIIAEVTKDSVTIIQQNPGPFGESREQLVLKYEEKKYYIDNDRVLGWLTLDR</sequence>
<dbReference type="Gene3D" id="3.90.1720.10">
    <property type="entry name" value="endopeptidase domain like (from Nostoc punctiforme)"/>
    <property type="match status" value="1"/>
</dbReference>
<evidence type="ECO:0000259" key="1">
    <source>
        <dbReference type="PROSITE" id="PS50911"/>
    </source>
</evidence>
<name>A0ABW5N693_9FLAO</name>
<evidence type="ECO:0000313" key="2">
    <source>
        <dbReference type="EMBL" id="MFD2590103.1"/>
    </source>
</evidence>
<feature type="domain" description="Peptidase C51" evidence="1">
    <location>
        <begin position="47"/>
        <end position="184"/>
    </location>
</feature>
<dbReference type="PROSITE" id="PS50911">
    <property type="entry name" value="CHAP"/>
    <property type="match status" value="1"/>
</dbReference>
<comment type="caution">
    <text evidence="2">The sequence shown here is derived from an EMBL/GenBank/DDBJ whole genome shotgun (WGS) entry which is preliminary data.</text>
</comment>
<dbReference type="RefSeq" id="WP_176029613.1">
    <property type="nucleotide sequence ID" value="NZ_JBHSJV010000001.1"/>
</dbReference>
<dbReference type="InterPro" id="IPR038765">
    <property type="entry name" value="Papain-like_cys_pep_sf"/>
</dbReference>
<dbReference type="InterPro" id="IPR007921">
    <property type="entry name" value="CHAP_dom"/>
</dbReference>
<dbReference type="PANTHER" id="PTHR30094">
    <property type="entry name" value="BIFUNCTIONAL GLUTATHIONYLSPERMIDINE SYNTHETASE/AMIDASE-RELATED"/>
    <property type="match status" value="1"/>
</dbReference>
<dbReference type="SUPFAM" id="SSF54001">
    <property type="entry name" value="Cysteine proteinases"/>
    <property type="match status" value="1"/>
</dbReference>
<evidence type="ECO:0000313" key="3">
    <source>
        <dbReference type="Proteomes" id="UP001597459"/>
    </source>
</evidence>
<organism evidence="2 3">
    <name type="scientific">Aquimarina hainanensis</name>
    <dbReference type="NCBI Taxonomy" id="1578017"/>
    <lineage>
        <taxon>Bacteria</taxon>
        <taxon>Pseudomonadati</taxon>
        <taxon>Bacteroidota</taxon>
        <taxon>Flavobacteriia</taxon>
        <taxon>Flavobacteriales</taxon>
        <taxon>Flavobacteriaceae</taxon>
        <taxon>Aquimarina</taxon>
    </lineage>
</organism>
<accession>A0ABW5N693</accession>
<protein>
    <submittedName>
        <fullName evidence="2">CHAP domain-containing protein</fullName>
    </submittedName>
</protein>